<protein>
    <recommendedName>
        <fullName evidence="3">YncE family protein</fullName>
    </recommendedName>
</protein>
<dbReference type="InterPro" id="IPR015943">
    <property type="entry name" value="WD40/YVTN_repeat-like_dom_sf"/>
</dbReference>
<evidence type="ECO:0000313" key="2">
    <source>
        <dbReference type="Proteomes" id="UP001057291"/>
    </source>
</evidence>
<accession>A0AAV4LCL7</accession>
<sequence length="239" mass="26510">MDSAQILHDENMQVTALGFYDVQAQNIVSTIHIPGVVQDITGSGNKAFVSSYYPPQVAIEDKLPEKKSNIYEVDLDTKAIRPIFKEDQKYVPLRIISGGPYIYGIFQGESADFLPKDAPKNILVKIDPKTGTLLNQVKLLPYAKDLVLSSDGRNIFVTHFEKLASATPISVPISRVSTETFDVKEVTGNFRACSIVSMNGKIYVGDELNQQLTVIDEQTLRIEKTIPVKLSAIYLSKTE</sequence>
<name>A0AAV4LCL7_9BACL</name>
<dbReference type="AlphaFoldDB" id="A0AAV4LCL7"/>
<evidence type="ECO:0008006" key="3">
    <source>
        <dbReference type="Google" id="ProtNLM"/>
    </source>
</evidence>
<reference evidence="1" key="1">
    <citation type="journal article" date="2023" name="Int. J. Syst. Evol. Microbiol.">
        <title>Collibacillus ludicampi gen. nov., sp. nov., a new soil bacterium of the family Alicyclobacillaceae.</title>
        <authorList>
            <person name="Jojima T."/>
            <person name="Ioku Y."/>
            <person name="Fukuta Y."/>
            <person name="Shirasaka N."/>
            <person name="Matsumura Y."/>
            <person name="Mori M."/>
        </authorList>
    </citation>
    <scope>NUCLEOTIDE SEQUENCE</scope>
    <source>
        <strain evidence="1">TP075</strain>
    </source>
</reference>
<comment type="caution">
    <text evidence="1">The sequence shown here is derived from an EMBL/GenBank/DDBJ whole genome shotgun (WGS) entry which is preliminary data.</text>
</comment>
<proteinExistence type="predicted"/>
<evidence type="ECO:0000313" key="1">
    <source>
        <dbReference type="EMBL" id="GIM45584.1"/>
    </source>
</evidence>
<organism evidence="1 2">
    <name type="scientific">Collibacillus ludicampi</name>
    <dbReference type="NCBI Taxonomy" id="2771369"/>
    <lineage>
        <taxon>Bacteria</taxon>
        <taxon>Bacillati</taxon>
        <taxon>Bacillota</taxon>
        <taxon>Bacilli</taxon>
        <taxon>Bacillales</taxon>
        <taxon>Alicyclobacillaceae</taxon>
        <taxon>Collibacillus</taxon>
    </lineage>
</organism>
<gene>
    <name evidence="1" type="ORF">DNHGIG_11330</name>
</gene>
<dbReference type="Proteomes" id="UP001057291">
    <property type="component" value="Unassembled WGS sequence"/>
</dbReference>
<dbReference type="SUPFAM" id="SSF50969">
    <property type="entry name" value="YVTN repeat-like/Quinoprotein amine dehydrogenase"/>
    <property type="match status" value="1"/>
</dbReference>
<keyword evidence="2" id="KW-1185">Reference proteome</keyword>
<dbReference type="InterPro" id="IPR011044">
    <property type="entry name" value="Quino_amine_DH_bsu"/>
</dbReference>
<dbReference type="Gene3D" id="2.130.10.10">
    <property type="entry name" value="YVTN repeat-like/Quinoprotein amine dehydrogenase"/>
    <property type="match status" value="1"/>
</dbReference>
<dbReference type="EMBL" id="BOQE01000001">
    <property type="protein sequence ID" value="GIM45584.1"/>
    <property type="molecule type" value="Genomic_DNA"/>
</dbReference>